<dbReference type="InterPro" id="IPR026664">
    <property type="entry name" value="Stereocilin-rel"/>
</dbReference>
<evidence type="ECO:0000313" key="5">
    <source>
        <dbReference type="RefSeq" id="XP_060548848.1"/>
    </source>
</evidence>
<feature type="chain" id="PRO_5047282568" evidence="3">
    <location>
        <begin position="22"/>
        <end position="1157"/>
    </location>
</feature>
<keyword evidence="4" id="KW-1185">Reference proteome</keyword>
<evidence type="ECO:0000256" key="1">
    <source>
        <dbReference type="ARBA" id="ARBA00022729"/>
    </source>
</evidence>
<protein>
    <submittedName>
        <fullName evidence="5">Otoancorin</fullName>
    </submittedName>
</protein>
<proteinExistence type="predicted"/>
<dbReference type="Proteomes" id="UP001652622">
    <property type="component" value="Unplaced"/>
</dbReference>
<keyword evidence="1 3" id="KW-0732">Signal</keyword>
<dbReference type="RefSeq" id="XP_060548848.1">
    <property type="nucleotide sequence ID" value="XM_060692865.1"/>
</dbReference>
<gene>
    <name evidence="5" type="primary">OTOA</name>
</gene>
<dbReference type="PANTHER" id="PTHR23412:SF18">
    <property type="entry name" value="OTOANCORIN"/>
    <property type="match status" value="1"/>
</dbReference>
<accession>A0ABM3ZKF0</accession>
<feature type="signal peptide" evidence="3">
    <location>
        <begin position="1"/>
        <end position="21"/>
    </location>
</feature>
<evidence type="ECO:0000256" key="2">
    <source>
        <dbReference type="ARBA" id="ARBA00023180"/>
    </source>
</evidence>
<organism evidence="4 5">
    <name type="scientific">Pantherophis guttatus</name>
    <name type="common">Corn snake</name>
    <name type="synonym">Elaphe guttata</name>
    <dbReference type="NCBI Taxonomy" id="94885"/>
    <lineage>
        <taxon>Eukaryota</taxon>
        <taxon>Metazoa</taxon>
        <taxon>Chordata</taxon>
        <taxon>Craniata</taxon>
        <taxon>Vertebrata</taxon>
        <taxon>Euteleostomi</taxon>
        <taxon>Lepidosauria</taxon>
        <taxon>Squamata</taxon>
        <taxon>Bifurcata</taxon>
        <taxon>Unidentata</taxon>
        <taxon>Episquamata</taxon>
        <taxon>Toxicofera</taxon>
        <taxon>Serpentes</taxon>
        <taxon>Colubroidea</taxon>
        <taxon>Colubridae</taxon>
        <taxon>Colubrinae</taxon>
        <taxon>Pantherophis</taxon>
    </lineage>
</organism>
<dbReference type="PANTHER" id="PTHR23412">
    <property type="entry name" value="STEREOCILIN RELATED"/>
    <property type="match status" value="1"/>
</dbReference>
<evidence type="ECO:0000313" key="4">
    <source>
        <dbReference type="Proteomes" id="UP001652622"/>
    </source>
</evidence>
<dbReference type="GeneID" id="117678104"/>
<reference evidence="5" key="1">
    <citation type="submission" date="2025-08" db="UniProtKB">
        <authorList>
            <consortium name="RefSeq"/>
        </authorList>
    </citation>
    <scope>IDENTIFICATION</scope>
    <source>
        <tissue evidence="5">Blood</tissue>
    </source>
</reference>
<sequence length="1157" mass="130285">MFPLDWRVFLLWALVNSTVESGNPSKDSQDLPPQLQRTVEDIITGQYLNALLNILNFQSSNIWTKDLFNQIMAHCHAQNFAITYGSLQESITNYFEHLFHNPRMFLSIFRDMSPGDFQTAMKYLFGRTQKYLDLGNILIDLHGIRKKLFQSPGGNRTLVLITLEKCFVLLNSAQCVDILSQILRASSATYLQAHNVASFPQDLQKEAFRNLSTVFKDLYDRLTTSTQRAVYEWMMQNLQNSDNASVSDNSTSWVSAKGLWILGRYMVHLPLEEIRKINPYEMWLFVSYDNATKQLDMVYDITPDLAQAFLGRINASGFDMRNVSTLYRQARDAFHELTANLFCFSRRLGLLVCFYHDLAEMDSTMARALLHQMMKCHQLRSFQANVQKLKSQLLNVAVQNQTLNDVLGTLSDAVVGLATSQLESLSPTAVHAAISTLNQVSSWAKSQTIILSSKYLLYEKTLSFHNVSQMGALAPGIDTLSFYNMNPNELSQAIQNVLAQRALDLSPVQRQGIFRKILASSPLTSVLTDLPSAFFTEVSLFDLWKAGSFNASLVKKRELRTSQALFLYEFLSRKTSLSDLLSNGQLLKGMTCWHIENLSPISFLNLFHIFEKHLHLLSSFQVNCLAWKFWTISEASVPPYLLAVLPAEFLESVTGSRCVPFLISLGKTDLDHLIWSEQKKRALRQKIQRCLEGSVADEYTVDLLGNLLCHLSPAFICQGVSPEVMTVILHRYSQCPHLSYQQKIEIQQRLIELHGSPRNWTVETIKDHGAFMVLLPKDDLIALLEKFPDFISEIASKTSQLLSVPKQLLFAQFESLYGSRIPTQPSNSTPDCEDVTAPSLDEIIQLSEANMFWSVQELNCMERRTFAQTVEILGSVRNFNTSQLAVLKEKAKQVWGLPEGWKRYHIVSLGCIVTALNEKEIAMLDLSLIDTVSALTQQTAWNPSQAKSILQGFLNDSGQEIASLKSFDLVALDATLCTLNSTEVASINATEFSVVLARLGSLPCSSNTLREFKKKVESIFGSPMKWNPATLQEIGTIAAGLDEKELRGLDHELMAYFQPAAIASIPSEIFKELSPEQLANLGPENAARTTDLQRRHLNEEQLQSLQLALDGGRRRIREVSLNESTIDPTSAPLWNGASLPYRLNLWMSAVSVLHLVS</sequence>
<evidence type="ECO:0000256" key="3">
    <source>
        <dbReference type="SAM" id="SignalP"/>
    </source>
</evidence>
<name>A0ABM3ZKF0_PANGU</name>
<keyword evidence="2" id="KW-0325">Glycoprotein</keyword>